<accession>A0A4U9YC89</accession>
<evidence type="ECO:0000313" key="4">
    <source>
        <dbReference type="Proteomes" id="UP000394068"/>
    </source>
</evidence>
<name>A0A4U9YC89_9STRE</name>
<protein>
    <submittedName>
        <fullName evidence="2">Uncharacterized protein</fullName>
    </submittedName>
</protein>
<proteinExistence type="predicted"/>
<organism evidence="2 3">
    <name type="scientific">Streptococcus pseudoporcinus</name>
    <dbReference type="NCBI Taxonomy" id="361101"/>
    <lineage>
        <taxon>Bacteria</taxon>
        <taxon>Bacillati</taxon>
        <taxon>Bacillota</taxon>
        <taxon>Bacilli</taxon>
        <taxon>Lactobacillales</taxon>
        <taxon>Streptococcaceae</taxon>
        <taxon>Streptococcus</taxon>
    </lineage>
</organism>
<dbReference type="EMBL" id="CABEHT010000001">
    <property type="protein sequence ID" value="VTS14696.1"/>
    <property type="molecule type" value="Genomic_DNA"/>
</dbReference>
<dbReference type="AlphaFoldDB" id="A0A4U9YC89"/>
<dbReference type="EMBL" id="LR594035">
    <property type="protein sequence ID" value="VTS24163.1"/>
    <property type="molecule type" value="Genomic_DNA"/>
</dbReference>
<evidence type="ECO:0000313" key="1">
    <source>
        <dbReference type="EMBL" id="VTS14696.1"/>
    </source>
</evidence>
<evidence type="ECO:0000313" key="2">
    <source>
        <dbReference type="EMBL" id="VTS24163.1"/>
    </source>
</evidence>
<sequence length="56" mass="6390">MEEESSMNLKGNNIKAGSAVNTKHRKVKIAEVLQLLLLLVPVFKLSRKILKDRKMK</sequence>
<dbReference type="STRING" id="873448.STRPO_0380"/>
<dbReference type="Proteomes" id="UP000304914">
    <property type="component" value="Chromosome"/>
</dbReference>
<evidence type="ECO:0000313" key="3">
    <source>
        <dbReference type="Proteomes" id="UP000304914"/>
    </source>
</evidence>
<reference evidence="3 4" key="1">
    <citation type="submission" date="2019-05" db="EMBL/GenBank/DDBJ databases">
        <authorList>
            <consortium name="Pathogen Informatics"/>
        </authorList>
    </citation>
    <scope>NUCLEOTIDE SEQUENCE [LARGE SCALE GENOMIC DNA]</scope>
    <source>
        <strain evidence="2 3">NCTC5385</strain>
        <strain evidence="1 4">NCTC5386</strain>
    </source>
</reference>
<gene>
    <name evidence="2" type="ORF">NCTC5385_01139</name>
    <name evidence="1" type="ORF">NCTC5386_01267</name>
</gene>
<dbReference type="Proteomes" id="UP000394068">
    <property type="component" value="Unassembled WGS sequence"/>
</dbReference>